<keyword evidence="3" id="KW-1185">Reference proteome</keyword>
<dbReference type="Proteomes" id="UP000461880">
    <property type="component" value="Unassembled WGS sequence"/>
</dbReference>
<evidence type="ECO:0000313" key="2">
    <source>
        <dbReference type="EMBL" id="MSS57934.1"/>
    </source>
</evidence>
<dbReference type="SUPFAM" id="SSF101898">
    <property type="entry name" value="NHL repeat"/>
    <property type="match status" value="1"/>
</dbReference>
<feature type="chain" id="PRO_5039367469" evidence="1">
    <location>
        <begin position="23"/>
        <end position="498"/>
    </location>
</feature>
<name>A0A7X2TER2_9FIRM</name>
<evidence type="ECO:0000313" key="3">
    <source>
        <dbReference type="Proteomes" id="UP000461880"/>
    </source>
</evidence>
<feature type="signal peptide" evidence="1">
    <location>
        <begin position="1"/>
        <end position="22"/>
    </location>
</feature>
<protein>
    <submittedName>
        <fullName evidence="2">Uncharacterized protein</fullName>
    </submittedName>
</protein>
<proteinExistence type="predicted"/>
<evidence type="ECO:0000256" key="1">
    <source>
        <dbReference type="SAM" id="SignalP"/>
    </source>
</evidence>
<dbReference type="RefSeq" id="WP_135358218.1">
    <property type="nucleotide sequence ID" value="NZ_JAQXPC010000058.1"/>
</dbReference>
<accession>A0A7X2TER2</accession>
<comment type="caution">
    <text evidence="2">The sequence shown here is derived from an EMBL/GenBank/DDBJ whole genome shotgun (WGS) entry which is preliminary data.</text>
</comment>
<sequence length="498" mass="54608">MNANLKRLGSFMLSAMTAFSLAACSPGGSASSASAAAAEASASAASTSSATEEVFEGTAASTTLFSLTYPDGWAVDETMTSDSSSYCYMELTLTGEESAAAQVNISASKSDVRNYRDRLRGAGIDAYDLVETKNLDMVQVGGVECVEYMAESWYSSSLIYLGRDEASGITVSIDIIGDQEDPGIQTMIRSLKFTLNDSGNVDPPWPWQGEPFSADARHTLNAGNYTVTVDWMKLEDPLIAYDIFSGRVEMTGDTVWVLLDNYLYEYQYSQDGLTYVSEQALGNEGDYEELSSDRNGKLYVSGFMEQMLIMEQGEVTGRIEDVDRALVHPNGTWGISSFFGQPLRKVMIDGETAQIEDWELRSAEETTKGFISENHVCITGTSEDKENVAVWVFDTDGNQQYEFGNTDMNEEGWMGAITDVIETPNGYLVLDGNMRNLLFYGTDGTLLATVDDEELFLTAYPWISSACLMPDGSILIALTEERADESAYELLIYRLSGF</sequence>
<dbReference type="AlphaFoldDB" id="A0A7X2TER2"/>
<dbReference type="EMBL" id="VUMN01000005">
    <property type="protein sequence ID" value="MSS57934.1"/>
    <property type="molecule type" value="Genomic_DNA"/>
</dbReference>
<gene>
    <name evidence="2" type="ORF">FYJ51_03340</name>
</gene>
<organism evidence="2 3">
    <name type="scientific">Stecheria intestinalis</name>
    <dbReference type="NCBI Taxonomy" id="2606630"/>
    <lineage>
        <taxon>Bacteria</taxon>
        <taxon>Bacillati</taxon>
        <taxon>Bacillota</taxon>
        <taxon>Erysipelotrichia</taxon>
        <taxon>Erysipelotrichales</taxon>
        <taxon>Erysipelotrichaceae</taxon>
        <taxon>Stecheria</taxon>
    </lineage>
</organism>
<keyword evidence="1" id="KW-0732">Signal</keyword>
<reference evidence="2 3" key="1">
    <citation type="submission" date="2019-08" db="EMBL/GenBank/DDBJ databases">
        <title>In-depth cultivation of the pig gut microbiome towards novel bacterial diversity and tailored functional studies.</title>
        <authorList>
            <person name="Wylensek D."/>
            <person name="Hitch T.C.A."/>
            <person name="Clavel T."/>
        </authorList>
    </citation>
    <scope>NUCLEOTIDE SEQUENCE [LARGE SCALE GENOMIC DNA]</scope>
    <source>
        <strain evidence="2 3">Oil+RF-744-GAM-WT-6</strain>
    </source>
</reference>
<dbReference type="PROSITE" id="PS51257">
    <property type="entry name" value="PROKAR_LIPOPROTEIN"/>
    <property type="match status" value="1"/>
</dbReference>